<sequence length="207" mass="25086">MNNRLILLLVSIITFSVSAQKEYTYNFKNSDSLDAYIERYELPFQEEDIYITKDSENSFRPYYESKFLRSPIIYVFNEEGQFLESINNITSEKKLANFKKLRKRPEKNEPSLDFWTSKIVHYKTGNDYDDPKKYDYTFVVNWGVFEHEQIQQVVDIWSEWYNVLMRQKAKGENIKIILFNIDLQERWELSPYMRKFVLENVNRSWGE</sequence>
<dbReference type="RefSeq" id="WP_143159116.1">
    <property type="nucleotide sequence ID" value="NZ_FQYY01000001.1"/>
</dbReference>
<protein>
    <submittedName>
        <fullName evidence="1">Uncharacterized protein</fullName>
    </submittedName>
</protein>
<evidence type="ECO:0000313" key="1">
    <source>
        <dbReference type="EMBL" id="SHI33581.1"/>
    </source>
</evidence>
<dbReference type="STRING" id="579105.SAMN04488096_101176"/>
<dbReference type="OrthoDB" id="1365906at2"/>
<organism evidence="1 2">
    <name type="scientific">Mesonia phycicola</name>
    <dbReference type="NCBI Taxonomy" id="579105"/>
    <lineage>
        <taxon>Bacteria</taxon>
        <taxon>Pseudomonadati</taxon>
        <taxon>Bacteroidota</taxon>
        <taxon>Flavobacteriia</taxon>
        <taxon>Flavobacteriales</taxon>
        <taxon>Flavobacteriaceae</taxon>
        <taxon>Mesonia</taxon>
    </lineage>
</organism>
<name>A0A1M6AAT1_9FLAO</name>
<evidence type="ECO:0000313" key="2">
    <source>
        <dbReference type="Proteomes" id="UP000184225"/>
    </source>
</evidence>
<accession>A0A1M6AAT1</accession>
<dbReference type="AlphaFoldDB" id="A0A1M6AAT1"/>
<keyword evidence="2" id="KW-1185">Reference proteome</keyword>
<dbReference type="Proteomes" id="UP000184225">
    <property type="component" value="Unassembled WGS sequence"/>
</dbReference>
<reference evidence="1 2" key="1">
    <citation type="submission" date="2016-11" db="EMBL/GenBank/DDBJ databases">
        <authorList>
            <person name="Jaros S."/>
            <person name="Januszkiewicz K."/>
            <person name="Wedrychowicz H."/>
        </authorList>
    </citation>
    <scope>NUCLEOTIDE SEQUENCE [LARGE SCALE GENOMIC DNA]</scope>
    <source>
        <strain evidence="1 2">DSM 21425</strain>
    </source>
</reference>
<proteinExistence type="predicted"/>
<dbReference type="EMBL" id="FQYY01000001">
    <property type="protein sequence ID" value="SHI33581.1"/>
    <property type="molecule type" value="Genomic_DNA"/>
</dbReference>
<gene>
    <name evidence="1" type="ORF">SAMN04488096_101176</name>
</gene>